<dbReference type="Proteomes" id="UP000765509">
    <property type="component" value="Unassembled WGS sequence"/>
</dbReference>
<reference evidence="2" key="1">
    <citation type="submission" date="2021-03" db="EMBL/GenBank/DDBJ databases">
        <title>Draft genome sequence of rust myrtle Austropuccinia psidii MF-1, a brazilian biotype.</title>
        <authorList>
            <person name="Quecine M.C."/>
            <person name="Pachon D.M.R."/>
            <person name="Bonatelli M.L."/>
            <person name="Correr F.H."/>
            <person name="Franceschini L.M."/>
            <person name="Leite T.F."/>
            <person name="Margarido G.R.A."/>
            <person name="Almeida C.A."/>
            <person name="Ferrarezi J.A."/>
            <person name="Labate C.A."/>
        </authorList>
    </citation>
    <scope>NUCLEOTIDE SEQUENCE</scope>
    <source>
        <strain evidence="2">MF-1</strain>
    </source>
</reference>
<protein>
    <submittedName>
        <fullName evidence="2">Uncharacterized protein</fullName>
    </submittedName>
</protein>
<feature type="region of interest" description="Disordered" evidence="1">
    <location>
        <begin position="1"/>
        <end position="20"/>
    </location>
</feature>
<feature type="compositionally biased region" description="Polar residues" evidence="1">
    <location>
        <begin position="7"/>
        <end position="20"/>
    </location>
</feature>
<evidence type="ECO:0000256" key="1">
    <source>
        <dbReference type="SAM" id="MobiDB-lite"/>
    </source>
</evidence>
<gene>
    <name evidence="2" type="ORF">O181_038769</name>
</gene>
<evidence type="ECO:0000313" key="3">
    <source>
        <dbReference type="Proteomes" id="UP000765509"/>
    </source>
</evidence>
<name>A0A9Q3D901_9BASI</name>
<keyword evidence="3" id="KW-1185">Reference proteome</keyword>
<comment type="caution">
    <text evidence="2">The sequence shown here is derived from an EMBL/GenBank/DDBJ whole genome shotgun (WGS) entry which is preliminary data.</text>
</comment>
<accession>A0A9Q3D901</accession>
<dbReference type="EMBL" id="AVOT02015067">
    <property type="protein sequence ID" value="MBW0499054.1"/>
    <property type="molecule type" value="Genomic_DNA"/>
</dbReference>
<evidence type="ECO:0000313" key="2">
    <source>
        <dbReference type="EMBL" id="MBW0499054.1"/>
    </source>
</evidence>
<proteinExistence type="predicted"/>
<sequence length="109" mass="12178">MPEPKRTNVSRTEGEDSVSSVSLELIYGVMEAKESRLQICISASEHIKVLEPCSKSSIWVLSSIMGPISKGGPSFQSLESPPFFMDLDWSQKSRPYEPMWPQTSSLAPW</sequence>
<organism evidence="2 3">
    <name type="scientific">Austropuccinia psidii MF-1</name>
    <dbReference type="NCBI Taxonomy" id="1389203"/>
    <lineage>
        <taxon>Eukaryota</taxon>
        <taxon>Fungi</taxon>
        <taxon>Dikarya</taxon>
        <taxon>Basidiomycota</taxon>
        <taxon>Pucciniomycotina</taxon>
        <taxon>Pucciniomycetes</taxon>
        <taxon>Pucciniales</taxon>
        <taxon>Sphaerophragmiaceae</taxon>
        <taxon>Austropuccinia</taxon>
    </lineage>
</organism>
<dbReference type="AlphaFoldDB" id="A0A9Q3D901"/>